<evidence type="ECO:0000313" key="2">
    <source>
        <dbReference type="Proteomes" id="UP000467841"/>
    </source>
</evidence>
<dbReference type="AlphaFoldDB" id="A0A6D2HGR1"/>
<proteinExistence type="predicted"/>
<reference evidence="1" key="1">
    <citation type="submission" date="2020-01" db="EMBL/GenBank/DDBJ databases">
        <authorList>
            <person name="Mishra B."/>
        </authorList>
    </citation>
    <scope>NUCLEOTIDE SEQUENCE [LARGE SCALE GENOMIC DNA]</scope>
</reference>
<organism evidence="1 2">
    <name type="scientific">Microthlaspi erraticum</name>
    <dbReference type="NCBI Taxonomy" id="1685480"/>
    <lineage>
        <taxon>Eukaryota</taxon>
        <taxon>Viridiplantae</taxon>
        <taxon>Streptophyta</taxon>
        <taxon>Embryophyta</taxon>
        <taxon>Tracheophyta</taxon>
        <taxon>Spermatophyta</taxon>
        <taxon>Magnoliopsida</taxon>
        <taxon>eudicotyledons</taxon>
        <taxon>Gunneridae</taxon>
        <taxon>Pentapetalae</taxon>
        <taxon>rosids</taxon>
        <taxon>malvids</taxon>
        <taxon>Brassicales</taxon>
        <taxon>Brassicaceae</taxon>
        <taxon>Coluteocarpeae</taxon>
        <taxon>Microthlaspi</taxon>
    </lineage>
</organism>
<dbReference type="EMBL" id="CACVBM020000111">
    <property type="protein sequence ID" value="CAA7014435.1"/>
    <property type="molecule type" value="Genomic_DNA"/>
</dbReference>
<comment type="caution">
    <text evidence="1">The sequence shown here is derived from an EMBL/GenBank/DDBJ whole genome shotgun (WGS) entry which is preliminary data.</text>
</comment>
<sequence>MLERVSSKLAGWKGRLLSLAGRITLTKVVLGSIPVHTMSSIKLPESTMRRLDRLSQNFVWGSTAEKRKQHLVGWDKVCSPKTEGDLGIRKVNIMNKALVAKVG</sequence>
<dbReference type="OrthoDB" id="1436389at2759"/>
<dbReference type="PANTHER" id="PTHR33116">
    <property type="entry name" value="REVERSE TRANSCRIPTASE ZINC-BINDING DOMAIN-CONTAINING PROTEIN-RELATED-RELATED"/>
    <property type="match status" value="1"/>
</dbReference>
<keyword evidence="2" id="KW-1185">Reference proteome</keyword>
<protein>
    <recommendedName>
        <fullName evidence="3">Reverse transcriptase zinc-binding domain-containing protein</fullName>
    </recommendedName>
</protein>
<evidence type="ECO:0008006" key="3">
    <source>
        <dbReference type="Google" id="ProtNLM"/>
    </source>
</evidence>
<evidence type="ECO:0000313" key="1">
    <source>
        <dbReference type="EMBL" id="CAA7014435.1"/>
    </source>
</evidence>
<name>A0A6D2HGR1_9BRAS</name>
<dbReference type="Proteomes" id="UP000467841">
    <property type="component" value="Unassembled WGS sequence"/>
</dbReference>
<gene>
    <name evidence="1" type="ORF">MERR_LOCUS1669</name>
</gene>
<dbReference type="PANTHER" id="PTHR33116:SF78">
    <property type="entry name" value="OS12G0587133 PROTEIN"/>
    <property type="match status" value="1"/>
</dbReference>
<accession>A0A6D2HGR1</accession>